<dbReference type="OrthoDB" id="7204167at2"/>
<comment type="caution">
    <text evidence="1">The sequence shown here is derived from an EMBL/GenBank/DDBJ whole genome shotgun (WGS) entry which is preliminary data.</text>
</comment>
<sequence>MRDQPEAERGAEADVFEHEIAVRWADCDPAEIAYTGRIPLWALDAIDAWWEARLDGTGWYQLNMDRNLGTPFVRMAIDFRSPITPRHRLICRTWPCRLGETSITFRVDGYQDGRLCFEGQFTSVFVTASEFTKARPPADLRAVVEAHLRPEDAG</sequence>
<dbReference type="Pfam" id="PF13279">
    <property type="entry name" value="4HBT_2"/>
    <property type="match status" value="1"/>
</dbReference>
<dbReference type="AlphaFoldDB" id="A0A365U616"/>
<reference evidence="1 2" key="1">
    <citation type="submission" date="2018-07" db="EMBL/GenBank/DDBJ databases">
        <title>Rhodosalinus sp. strain E84T genomic sequence and assembly.</title>
        <authorList>
            <person name="Liu Z.-W."/>
            <person name="Lu D.-C."/>
        </authorList>
    </citation>
    <scope>NUCLEOTIDE SEQUENCE [LARGE SCALE GENOMIC DNA]</scope>
    <source>
        <strain evidence="1 2">E84</strain>
    </source>
</reference>
<dbReference type="CDD" id="cd00586">
    <property type="entry name" value="4HBT"/>
    <property type="match status" value="1"/>
</dbReference>
<name>A0A365U616_9RHOB</name>
<dbReference type="InterPro" id="IPR029069">
    <property type="entry name" value="HotDog_dom_sf"/>
</dbReference>
<dbReference type="Gene3D" id="3.10.129.10">
    <property type="entry name" value="Hotdog Thioesterase"/>
    <property type="match status" value="1"/>
</dbReference>
<protein>
    <submittedName>
        <fullName evidence="1">Acyl-CoA thioesterase</fullName>
    </submittedName>
</protein>
<keyword evidence="2" id="KW-1185">Reference proteome</keyword>
<dbReference type="Proteomes" id="UP000253370">
    <property type="component" value="Unassembled WGS sequence"/>
</dbReference>
<evidence type="ECO:0000313" key="2">
    <source>
        <dbReference type="Proteomes" id="UP000253370"/>
    </source>
</evidence>
<dbReference type="RefSeq" id="WP_113290204.1">
    <property type="nucleotide sequence ID" value="NZ_QNTQ01000014.1"/>
</dbReference>
<organism evidence="1 2">
    <name type="scientific">Rhodosalinus halophilus</name>
    <dbReference type="NCBI Taxonomy" id="2259333"/>
    <lineage>
        <taxon>Bacteria</taxon>
        <taxon>Pseudomonadati</taxon>
        <taxon>Pseudomonadota</taxon>
        <taxon>Alphaproteobacteria</taxon>
        <taxon>Rhodobacterales</taxon>
        <taxon>Paracoccaceae</taxon>
        <taxon>Rhodosalinus</taxon>
    </lineage>
</organism>
<gene>
    <name evidence="1" type="ORF">DRV85_14535</name>
</gene>
<dbReference type="SUPFAM" id="SSF54637">
    <property type="entry name" value="Thioesterase/thiol ester dehydrase-isomerase"/>
    <property type="match status" value="1"/>
</dbReference>
<evidence type="ECO:0000313" key="1">
    <source>
        <dbReference type="EMBL" id="RBI83864.1"/>
    </source>
</evidence>
<proteinExistence type="predicted"/>
<dbReference type="EMBL" id="QNTQ01000014">
    <property type="protein sequence ID" value="RBI83864.1"/>
    <property type="molecule type" value="Genomic_DNA"/>
</dbReference>
<accession>A0A365U616</accession>